<reference evidence="2 3" key="2">
    <citation type="journal article" date="2019" name="Int. J. Syst. Evol. Microbiol.">
        <title>Anaerobacillus isosaccharinicus sp. nov., an alkaliphilic bacterium which degrades isosaccharinic acid.</title>
        <authorList>
            <person name="Bassil N.M."/>
            <person name="Lloyd J.R."/>
        </authorList>
    </citation>
    <scope>NUCLEOTIDE SEQUENCE [LARGE SCALE GENOMIC DNA]</scope>
    <source>
        <strain evidence="2 3">NB2006</strain>
    </source>
</reference>
<feature type="domain" description="Inner membrane protein YgaP-like transmembrane" evidence="1">
    <location>
        <begin position="1"/>
        <end position="63"/>
    </location>
</feature>
<proteinExistence type="predicted"/>
<protein>
    <submittedName>
        <fullName evidence="2">YgaP family membrane protein</fullName>
    </submittedName>
</protein>
<gene>
    <name evidence="2" type="ORF">AWH56_009870</name>
</gene>
<organism evidence="2 3">
    <name type="scientific">Anaerobacillus isosaccharinicus</name>
    <dbReference type="NCBI Taxonomy" id="1532552"/>
    <lineage>
        <taxon>Bacteria</taxon>
        <taxon>Bacillati</taxon>
        <taxon>Bacillota</taxon>
        <taxon>Bacilli</taxon>
        <taxon>Bacillales</taxon>
        <taxon>Bacillaceae</taxon>
        <taxon>Anaerobacillus</taxon>
    </lineage>
</organism>
<accession>A0A7S7LCK9</accession>
<dbReference type="RefSeq" id="WP_182081405.1">
    <property type="nucleotide sequence ID" value="NZ_CP063356.2"/>
</dbReference>
<dbReference type="KEGG" id="aia:AWH56_009870"/>
<dbReference type="Proteomes" id="UP000180175">
    <property type="component" value="Chromosome"/>
</dbReference>
<dbReference type="AlphaFoldDB" id="A0A7S7LCK9"/>
<keyword evidence="3" id="KW-1185">Reference proteome</keyword>
<reference evidence="2 3" key="1">
    <citation type="journal article" date="2017" name="Genome Announc.">
        <title>Draft Genome Sequences of Four Alkaliphilic Bacteria Belonging to the Anaerobacillus Genus.</title>
        <authorList>
            <person name="Bassil N.M."/>
            <person name="Lloyd J.R."/>
        </authorList>
    </citation>
    <scope>NUCLEOTIDE SEQUENCE [LARGE SCALE GENOMIC DNA]</scope>
    <source>
        <strain evidence="2 3">NB2006</strain>
    </source>
</reference>
<sequence>MKPNIGLINAFIRLTCGFTLLAWGTSKLIKRPYSTTPIVVVMMAAMKVAEGITRFCPLTYLFEERMEVMTNGNDDDDMKQYDELVNPS</sequence>
<evidence type="ECO:0000313" key="2">
    <source>
        <dbReference type="EMBL" id="QOY38551.1"/>
    </source>
</evidence>
<evidence type="ECO:0000313" key="3">
    <source>
        <dbReference type="Proteomes" id="UP000180175"/>
    </source>
</evidence>
<evidence type="ECO:0000259" key="1">
    <source>
        <dbReference type="Pfam" id="PF11127"/>
    </source>
</evidence>
<dbReference type="EMBL" id="CP063356">
    <property type="protein sequence ID" value="QOY38551.1"/>
    <property type="molecule type" value="Genomic_DNA"/>
</dbReference>
<dbReference type="Pfam" id="PF11127">
    <property type="entry name" value="YgaP-like_TM"/>
    <property type="match status" value="1"/>
</dbReference>
<name>A0A7S7LCK9_9BACI</name>
<dbReference type="InterPro" id="IPR021309">
    <property type="entry name" value="YgaP-like_TM"/>
</dbReference>